<organism evidence="1 2">
    <name type="scientific">Colletotrichum scovillei</name>
    <dbReference type="NCBI Taxonomy" id="1209932"/>
    <lineage>
        <taxon>Eukaryota</taxon>
        <taxon>Fungi</taxon>
        <taxon>Dikarya</taxon>
        <taxon>Ascomycota</taxon>
        <taxon>Pezizomycotina</taxon>
        <taxon>Sordariomycetes</taxon>
        <taxon>Hypocreomycetidae</taxon>
        <taxon>Glomerellales</taxon>
        <taxon>Glomerellaceae</taxon>
        <taxon>Colletotrichum</taxon>
        <taxon>Colletotrichum acutatum species complex</taxon>
    </lineage>
</organism>
<accession>A0A9P7QTU1</accession>
<evidence type="ECO:0000313" key="2">
    <source>
        <dbReference type="Proteomes" id="UP000699042"/>
    </source>
</evidence>
<gene>
    <name evidence="1" type="ORF">JMJ77_003536</name>
</gene>
<dbReference type="EMBL" id="JAESDN010000015">
    <property type="protein sequence ID" value="KAG7041430.1"/>
    <property type="molecule type" value="Genomic_DNA"/>
</dbReference>
<protein>
    <submittedName>
        <fullName evidence="1">Uncharacterized protein</fullName>
    </submittedName>
</protein>
<sequence length="80" mass="8858">MQNLLVIKSPTITDTQVSTIIFNIISLTLDSSGRITTEAMVSSRDGAKGGYWLCPADLFYIHKDALRALEFTLVDRPRGN</sequence>
<dbReference type="Proteomes" id="UP000699042">
    <property type="component" value="Unassembled WGS sequence"/>
</dbReference>
<reference evidence="1" key="1">
    <citation type="submission" date="2021-05" db="EMBL/GenBank/DDBJ databases">
        <title>Comparative genomics of three Colletotrichum scovillei strains and genetic complementation revealed genes involved fungal growth and virulence on chili pepper.</title>
        <authorList>
            <person name="Hsieh D.-K."/>
            <person name="Chuang S.-C."/>
            <person name="Chen C.-Y."/>
            <person name="Chao Y.-T."/>
            <person name="Lu M.-Y.J."/>
            <person name="Lee M.-H."/>
            <person name="Shih M.-C."/>
        </authorList>
    </citation>
    <scope>NUCLEOTIDE SEQUENCE</scope>
    <source>
        <strain evidence="1">Coll-153</strain>
    </source>
</reference>
<evidence type="ECO:0000313" key="1">
    <source>
        <dbReference type="EMBL" id="KAG7041430.1"/>
    </source>
</evidence>
<proteinExistence type="predicted"/>
<comment type="caution">
    <text evidence="1">The sequence shown here is derived from an EMBL/GenBank/DDBJ whole genome shotgun (WGS) entry which is preliminary data.</text>
</comment>
<dbReference type="AlphaFoldDB" id="A0A9P7QTU1"/>
<name>A0A9P7QTU1_9PEZI</name>
<keyword evidence="2" id="KW-1185">Reference proteome</keyword>